<name>A0ABV3EP92_9ACTN</name>
<evidence type="ECO:0000313" key="3">
    <source>
        <dbReference type="EMBL" id="MEU9578012.1"/>
    </source>
</evidence>
<accession>A0ABV3EP92</accession>
<reference evidence="3 4" key="1">
    <citation type="submission" date="2024-06" db="EMBL/GenBank/DDBJ databases">
        <title>The Natural Products Discovery Center: Release of the First 8490 Sequenced Strains for Exploring Actinobacteria Biosynthetic Diversity.</title>
        <authorList>
            <person name="Kalkreuter E."/>
            <person name="Kautsar S.A."/>
            <person name="Yang D."/>
            <person name="Bader C.D."/>
            <person name="Teijaro C.N."/>
            <person name="Fluegel L."/>
            <person name="Davis C.M."/>
            <person name="Simpson J.R."/>
            <person name="Lauterbach L."/>
            <person name="Steele A.D."/>
            <person name="Gui C."/>
            <person name="Meng S."/>
            <person name="Li G."/>
            <person name="Viehrig K."/>
            <person name="Ye F."/>
            <person name="Su P."/>
            <person name="Kiefer A.F."/>
            <person name="Nichols A."/>
            <person name="Cepeda A.J."/>
            <person name="Yan W."/>
            <person name="Fan B."/>
            <person name="Jiang Y."/>
            <person name="Adhikari A."/>
            <person name="Zheng C.-J."/>
            <person name="Schuster L."/>
            <person name="Cowan T.M."/>
            <person name="Smanski M.J."/>
            <person name="Chevrette M.G."/>
            <person name="De Carvalho L.P.S."/>
            <person name="Shen B."/>
        </authorList>
    </citation>
    <scope>NUCLEOTIDE SEQUENCE [LARGE SCALE GENOMIC DNA]</scope>
    <source>
        <strain evidence="3 4">NPDC048117</strain>
    </source>
</reference>
<evidence type="ECO:0000256" key="2">
    <source>
        <dbReference type="SAM" id="Phobius"/>
    </source>
</evidence>
<evidence type="ECO:0000313" key="4">
    <source>
        <dbReference type="Proteomes" id="UP001551584"/>
    </source>
</evidence>
<dbReference type="Proteomes" id="UP001551584">
    <property type="component" value="Unassembled WGS sequence"/>
</dbReference>
<dbReference type="RefSeq" id="WP_359271598.1">
    <property type="nucleotide sequence ID" value="NZ_JBEZNA010000021.1"/>
</dbReference>
<keyword evidence="2" id="KW-0812">Transmembrane</keyword>
<feature type="transmembrane region" description="Helical" evidence="2">
    <location>
        <begin position="234"/>
        <end position="253"/>
    </location>
</feature>
<keyword evidence="4" id="KW-1185">Reference proteome</keyword>
<proteinExistence type="predicted"/>
<feature type="transmembrane region" description="Helical" evidence="2">
    <location>
        <begin position="165"/>
        <end position="186"/>
    </location>
</feature>
<keyword evidence="2" id="KW-1133">Transmembrane helix</keyword>
<evidence type="ECO:0000256" key="1">
    <source>
        <dbReference type="SAM" id="MobiDB-lite"/>
    </source>
</evidence>
<feature type="region of interest" description="Disordered" evidence="1">
    <location>
        <begin position="1"/>
        <end position="47"/>
    </location>
</feature>
<comment type="caution">
    <text evidence="3">The sequence shown here is derived from an EMBL/GenBank/DDBJ whole genome shotgun (WGS) entry which is preliminary data.</text>
</comment>
<feature type="transmembrane region" description="Helical" evidence="2">
    <location>
        <begin position="207"/>
        <end position="228"/>
    </location>
</feature>
<feature type="compositionally biased region" description="Low complexity" evidence="1">
    <location>
        <begin position="33"/>
        <end position="42"/>
    </location>
</feature>
<sequence length="454" mass="47111">MSDREHVRGYTTSSFEARPRTTGPPAPALELVRGGAPAAPARPARPRSMPGYLVMPRPKDAVKGLLMPFTFALAVVAGAGASGWTVVRALVVWAALELLVYPARYQWNDIRGFVADQRHPSRKDRGRLPGPMDRARAHVAASSAVAVARLAAVAVLALALPGLRLGGFLLAVTVAVFGVAIVYEALRARGSGRTGAFPPPVRPAVAALWLVVGAGYVVRGMTGLALAVDLGRRPALAVSAGLALWAFGTAFVTSRWVTESLAFATADHGRPRWTARADQGREHLLALTRWLPSRMPRTTPSPAEWAPLRGRTPPAAPWNAALLTAAAAAAATGVLLTAPHPSPATAAVATGLGAAGAAAVILSPGRRLAVVAAGAVLQLLALLLAAQPRPPAALLPWLALMTAHLSFSSRSLSTMGAPSRRLRAAAAALLAPVCRVVIGRATWEAVRTEAGGPR</sequence>
<protein>
    <recommendedName>
        <fullName evidence="5">Integral membrane protein</fullName>
    </recommendedName>
</protein>
<dbReference type="EMBL" id="JBEZNA010000021">
    <property type="protein sequence ID" value="MEU9578012.1"/>
    <property type="molecule type" value="Genomic_DNA"/>
</dbReference>
<evidence type="ECO:0008006" key="5">
    <source>
        <dbReference type="Google" id="ProtNLM"/>
    </source>
</evidence>
<feature type="transmembrane region" description="Helical" evidence="2">
    <location>
        <begin position="61"/>
        <end position="80"/>
    </location>
</feature>
<feature type="transmembrane region" description="Helical" evidence="2">
    <location>
        <begin position="369"/>
        <end position="388"/>
    </location>
</feature>
<organism evidence="3 4">
    <name type="scientific">Streptomyces chilikensis</name>
    <dbReference type="NCBI Taxonomy" id="1194079"/>
    <lineage>
        <taxon>Bacteria</taxon>
        <taxon>Bacillati</taxon>
        <taxon>Actinomycetota</taxon>
        <taxon>Actinomycetes</taxon>
        <taxon>Kitasatosporales</taxon>
        <taxon>Streptomycetaceae</taxon>
        <taxon>Streptomyces</taxon>
    </lineage>
</organism>
<feature type="transmembrane region" description="Helical" evidence="2">
    <location>
        <begin position="137"/>
        <end position="159"/>
    </location>
</feature>
<keyword evidence="2" id="KW-0472">Membrane</keyword>
<gene>
    <name evidence="3" type="ORF">AB0D95_12185</name>
</gene>
<feature type="transmembrane region" description="Helical" evidence="2">
    <location>
        <begin position="344"/>
        <end position="362"/>
    </location>
</feature>